<accession>A0A397U7Q9</accession>
<organism evidence="1 2">
    <name type="scientific">Gigaspora rosea</name>
    <dbReference type="NCBI Taxonomy" id="44941"/>
    <lineage>
        <taxon>Eukaryota</taxon>
        <taxon>Fungi</taxon>
        <taxon>Fungi incertae sedis</taxon>
        <taxon>Mucoromycota</taxon>
        <taxon>Glomeromycotina</taxon>
        <taxon>Glomeromycetes</taxon>
        <taxon>Diversisporales</taxon>
        <taxon>Gigasporaceae</taxon>
        <taxon>Gigaspora</taxon>
    </lineage>
</organism>
<evidence type="ECO:0000313" key="2">
    <source>
        <dbReference type="Proteomes" id="UP000266673"/>
    </source>
</evidence>
<keyword evidence="2" id="KW-1185">Reference proteome</keyword>
<dbReference type="Pfam" id="PF23562">
    <property type="entry name" value="AMP-binding_C_3"/>
    <property type="match status" value="1"/>
</dbReference>
<dbReference type="Proteomes" id="UP000266673">
    <property type="component" value="Unassembled WGS sequence"/>
</dbReference>
<comment type="caution">
    <text evidence="1">The sequence shown here is derived from an EMBL/GenBank/DDBJ whole genome shotgun (WGS) entry which is preliminary data.</text>
</comment>
<name>A0A397U7Q9_9GLOM</name>
<reference evidence="1 2" key="1">
    <citation type="submission" date="2018-06" db="EMBL/GenBank/DDBJ databases">
        <title>Comparative genomics reveals the genomic features of Rhizophagus irregularis, R. cerebriforme, R. diaphanum and Gigaspora rosea, and their symbiotic lifestyle signature.</title>
        <authorList>
            <person name="Morin E."/>
            <person name="San Clemente H."/>
            <person name="Chen E.C.H."/>
            <person name="De La Providencia I."/>
            <person name="Hainaut M."/>
            <person name="Kuo A."/>
            <person name="Kohler A."/>
            <person name="Murat C."/>
            <person name="Tang N."/>
            <person name="Roy S."/>
            <person name="Loubradou J."/>
            <person name="Henrissat B."/>
            <person name="Grigoriev I.V."/>
            <person name="Corradi N."/>
            <person name="Roux C."/>
            <person name="Martin F.M."/>
        </authorList>
    </citation>
    <scope>NUCLEOTIDE SEQUENCE [LARGE SCALE GENOMIC DNA]</scope>
    <source>
        <strain evidence="1 2">DAOM 194757</strain>
    </source>
</reference>
<dbReference type="AlphaFoldDB" id="A0A397U7Q9"/>
<protein>
    <submittedName>
        <fullName evidence="1">Uncharacterized protein</fullName>
    </submittedName>
</protein>
<gene>
    <name evidence="1" type="ORF">C2G38_2217424</name>
</gene>
<evidence type="ECO:0000313" key="1">
    <source>
        <dbReference type="EMBL" id="RIB06315.1"/>
    </source>
</evidence>
<proteinExistence type="predicted"/>
<dbReference type="EMBL" id="QKWP01001836">
    <property type="protein sequence ID" value="RIB06315.1"/>
    <property type="molecule type" value="Genomic_DNA"/>
</dbReference>
<dbReference type="OrthoDB" id="2305100at2759"/>
<sequence>MKLVIPENDIKWIERNDFLNDSKELVIKKELQPFQTLKEILRMVVIDTREKTNPIPIQDTIRLNQLVKQVVVVGFNRLFNCLLIELDYENIKMTPFLDVTKRKTRPHTIKNNVQRKKVEIELKEEIKILYDNFENAKPVSNNISFSNKQ</sequence>